<organism evidence="3 4">
    <name type="scientific">Ramlibacter agri</name>
    <dbReference type="NCBI Taxonomy" id="2728837"/>
    <lineage>
        <taxon>Bacteria</taxon>
        <taxon>Pseudomonadati</taxon>
        <taxon>Pseudomonadota</taxon>
        <taxon>Betaproteobacteria</taxon>
        <taxon>Burkholderiales</taxon>
        <taxon>Comamonadaceae</taxon>
        <taxon>Ramlibacter</taxon>
    </lineage>
</organism>
<comment type="caution">
    <text evidence="3">The sequence shown here is derived from an EMBL/GenBank/DDBJ whole genome shotgun (WGS) entry which is preliminary data.</text>
</comment>
<keyword evidence="4" id="KW-1185">Reference proteome</keyword>
<feature type="signal peptide" evidence="2">
    <location>
        <begin position="1"/>
        <end position="22"/>
    </location>
</feature>
<dbReference type="EMBL" id="JABBFX010000001">
    <property type="protein sequence ID" value="NML43303.1"/>
    <property type="molecule type" value="Genomic_DNA"/>
</dbReference>
<sequence>MRRILPALCLAVAATVCGGAYAQASQPPSAATPAERAQRFNERMAHLKERLKITSAQEGAWGAFVQAMQPQPHREPNARERHQQAMHTLYTQLNPEQQKVLDEVMARMQRHEHHAGGAGHARADMPAN</sequence>
<name>A0A848H3S5_9BURK</name>
<evidence type="ECO:0008006" key="5">
    <source>
        <dbReference type="Google" id="ProtNLM"/>
    </source>
</evidence>
<evidence type="ECO:0000256" key="2">
    <source>
        <dbReference type="SAM" id="SignalP"/>
    </source>
</evidence>
<keyword evidence="2" id="KW-0732">Signal</keyword>
<reference evidence="3 4" key="1">
    <citation type="submission" date="2020-04" db="EMBL/GenBank/DDBJ databases">
        <title>Ramlibacter sp. G-1-2-2 isolated from soil.</title>
        <authorList>
            <person name="Dahal R.H."/>
        </authorList>
    </citation>
    <scope>NUCLEOTIDE SEQUENCE [LARGE SCALE GENOMIC DNA]</scope>
    <source>
        <strain evidence="3 4">G-1-2-2</strain>
    </source>
</reference>
<gene>
    <name evidence="3" type="ORF">HHL11_06040</name>
</gene>
<dbReference type="RefSeq" id="WP_169417522.1">
    <property type="nucleotide sequence ID" value="NZ_JABBFX010000001.1"/>
</dbReference>
<dbReference type="Proteomes" id="UP000541185">
    <property type="component" value="Unassembled WGS sequence"/>
</dbReference>
<feature type="region of interest" description="Disordered" evidence="1">
    <location>
        <begin position="109"/>
        <end position="128"/>
    </location>
</feature>
<proteinExistence type="predicted"/>
<evidence type="ECO:0000313" key="4">
    <source>
        <dbReference type="Proteomes" id="UP000541185"/>
    </source>
</evidence>
<feature type="chain" id="PRO_5032713531" description="LTXXQ motif family protein" evidence="2">
    <location>
        <begin position="23"/>
        <end position="128"/>
    </location>
</feature>
<dbReference type="AlphaFoldDB" id="A0A848H3S5"/>
<evidence type="ECO:0000256" key="1">
    <source>
        <dbReference type="SAM" id="MobiDB-lite"/>
    </source>
</evidence>
<evidence type="ECO:0000313" key="3">
    <source>
        <dbReference type="EMBL" id="NML43303.1"/>
    </source>
</evidence>
<protein>
    <recommendedName>
        <fullName evidence="5">LTXXQ motif family protein</fullName>
    </recommendedName>
</protein>
<accession>A0A848H3S5</accession>